<gene>
    <name evidence="1" type="ORF">AMURIS_03674</name>
</gene>
<dbReference type="OrthoDB" id="2045782at2"/>
<keyword evidence="2" id="KW-1185">Reference proteome</keyword>
<name>A0A2K4ZKG7_9FIRM</name>
<proteinExistence type="predicted"/>
<reference evidence="1 2" key="1">
    <citation type="submission" date="2018-01" db="EMBL/GenBank/DDBJ databases">
        <authorList>
            <person name="Gaut B.S."/>
            <person name="Morton B.R."/>
            <person name="Clegg M.T."/>
            <person name="Duvall M.R."/>
        </authorList>
    </citation>
    <scope>NUCLEOTIDE SEQUENCE [LARGE SCALE GENOMIC DNA]</scope>
    <source>
        <strain evidence="1">GP69</strain>
    </source>
</reference>
<dbReference type="AlphaFoldDB" id="A0A2K4ZKG7"/>
<dbReference type="EMBL" id="OFSM01000020">
    <property type="protein sequence ID" value="SOY30940.1"/>
    <property type="molecule type" value="Genomic_DNA"/>
</dbReference>
<accession>A0A2K4ZKG7</accession>
<protein>
    <submittedName>
        <fullName evidence="1">Uncharacterized protein</fullName>
    </submittedName>
</protein>
<dbReference type="RefSeq" id="WP_103240950.1">
    <property type="nucleotide sequence ID" value="NZ_JANJZD010000020.1"/>
</dbReference>
<sequence length="126" mass="13781">MMAENQKAVSIRFNMDDRADRELYLKLAEKSGSAASLTAYVKRVLEEYFSLDIKIADRQEFHSQMLAAIREEMQSQGMKLVGALLAGIGATGTPSIQPVTVSNMAELPEVCDGLPENLQGILAYIG</sequence>
<organism evidence="1 2">
    <name type="scientific">Acetatifactor muris</name>
    <dbReference type="NCBI Taxonomy" id="879566"/>
    <lineage>
        <taxon>Bacteria</taxon>
        <taxon>Bacillati</taxon>
        <taxon>Bacillota</taxon>
        <taxon>Clostridia</taxon>
        <taxon>Lachnospirales</taxon>
        <taxon>Lachnospiraceae</taxon>
        <taxon>Acetatifactor</taxon>
    </lineage>
</organism>
<dbReference type="Proteomes" id="UP000236311">
    <property type="component" value="Unassembled WGS sequence"/>
</dbReference>
<evidence type="ECO:0000313" key="1">
    <source>
        <dbReference type="EMBL" id="SOY30940.1"/>
    </source>
</evidence>
<evidence type="ECO:0000313" key="2">
    <source>
        <dbReference type="Proteomes" id="UP000236311"/>
    </source>
</evidence>